<accession>A0A4Z0GJ47</accession>
<dbReference type="PROSITE" id="PS50850">
    <property type="entry name" value="MFS"/>
    <property type="match status" value="1"/>
</dbReference>
<evidence type="ECO:0000256" key="4">
    <source>
        <dbReference type="ARBA" id="ARBA00022692"/>
    </source>
</evidence>
<keyword evidence="5 7" id="KW-1133">Transmembrane helix</keyword>
<dbReference type="AlphaFoldDB" id="A0A4Z0GJ47"/>
<dbReference type="Pfam" id="PF07690">
    <property type="entry name" value="MFS_1"/>
    <property type="match status" value="1"/>
</dbReference>
<comment type="subcellular location">
    <subcellularLocation>
        <location evidence="1">Cell membrane</location>
        <topology evidence="1">Multi-pass membrane protein</topology>
    </subcellularLocation>
</comment>
<organism evidence="9 10">
    <name type="scientific">Sporolactobacillus shoreae</name>
    <dbReference type="NCBI Taxonomy" id="1465501"/>
    <lineage>
        <taxon>Bacteria</taxon>
        <taxon>Bacillati</taxon>
        <taxon>Bacillota</taxon>
        <taxon>Bacilli</taxon>
        <taxon>Bacillales</taxon>
        <taxon>Sporolactobacillaceae</taxon>
        <taxon>Sporolactobacillus</taxon>
    </lineage>
</organism>
<feature type="domain" description="Major facilitator superfamily (MFS) profile" evidence="8">
    <location>
        <begin position="1"/>
        <end position="157"/>
    </location>
</feature>
<keyword evidence="6 7" id="KW-0472">Membrane</keyword>
<dbReference type="InterPro" id="IPR020846">
    <property type="entry name" value="MFS_dom"/>
</dbReference>
<dbReference type="InterPro" id="IPR036259">
    <property type="entry name" value="MFS_trans_sf"/>
</dbReference>
<name>A0A4Z0GJ47_9BACL</name>
<evidence type="ECO:0000313" key="9">
    <source>
        <dbReference type="EMBL" id="TGA95930.1"/>
    </source>
</evidence>
<dbReference type="Proteomes" id="UP000298347">
    <property type="component" value="Unassembled WGS sequence"/>
</dbReference>
<comment type="caution">
    <text evidence="9">The sequence shown here is derived from an EMBL/GenBank/DDBJ whole genome shotgun (WGS) entry which is preliminary data.</text>
</comment>
<dbReference type="PANTHER" id="PTHR23513">
    <property type="entry name" value="INTEGRAL MEMBRANE EFFLUX PROTEIN-RELATED"/>
    <property type="match status" value="1"/>
</dbReference>
<evidence type="ECO:0000313" key="10">
    <source>
        <dbReference type="Proteomes" id="UP000298347"/>
    </source>
</evidence>
<evidence type="ECO:0000256" key="3">
    <source>
        <dbReference type="ARBA" id="ARBA00022475"/>
    </source>
</evidence>
<gene>
    <name evidence="9" type="ORF">E4665_17130</name>
</gene>
<keyword evidence="2" id="KW-0813">Transport</keyword>
<proteinExistence type="predicted"/>
<feature type="transmembrane region" description="Helical" evidence="7">
    <location>
        <begin position="61"/>
        <end position="80"/>
    </location>
</feature>
<dbReference type="OrthoDB" id="7055052at2"/>
<protein>
    <submittedName>
        <fullName evidence="9">MFS transporter</fullName>
    </submittedName>
</protein>
<dbReference type="GO" id="GO:0005886">
    <property type="term" value="C:plasma membrane"/>
    <property type="evidence" value="ECO:0007669"/>
    <property type="project" value="UniProtKB-SubCell"/>
</dbReference>
<dbReference type="InterPro" id="IPR011701">
    <property type="entry name" value="MFS"/>
</dbReference>
<dbReference type="RefSeq" id="WP_135350020.1">
    <property type="nucleotide sequence ID" value="NZ_SRJD01000034.1"/>
</dbReference>
<evidence type="ECO:0000256" key="1">
    <source>
        <dbReference type="ARBA" id="ARBA00004651"/>
    </source>
</evidence>
<feature type="transmembrane region" description="Helical" evidence="7">
    <location>
        <begin position="12"/>
        <end position="31"/>
    </location>
</feature>
<keyword evidence="3" id="KW-1003">Cell membrane</keyword>
<evidence type="ECO:0000256" key="7">
    <source>
        <dbReference type="SAM" id="Phobius"/>
    </source>
</evidence>
<sequence length="157" mass="17081">MGFGVREYGIVNTSLGVGSAIGAVAFSLIVIKNPRPSMVLLTVFLQGITLSFIGLSNHLWLILIFYIIIGIEEAAINILAPSVNHVIIPQRIFGRVLSVMILMMTISQPFSQAGAGWLMETIHPQYIFIGSGIMEVLVALVTFSFPVIRNHSVGNIK</sequence>
<keyword evidence="4 7" id="KW-0812">Transmembrane</keyword>
<dbReference type="EMBL" id="SRJD01000034">
    <property type="protein sequence ID" value="TGA95930.1"/>
    <property type="molecule type" value="Genomic_DNA"/>
</dbReference>
<feature type="transmembrane region" description="Helical" evidence="7">
    <location>
        <begin position="92"/>
        <end position="111"/>
    </location>
</feature>
<reference evidence="9 10" key="1">
    <citation type="journal article" date="2015" name="Int. J. Syst. Evol. Microbiol.">
        <title>Sporolactobacillus shoreae sp. nov. and Sporolactobacillus spathodeae sp. nov., two spore-forming lactic acid bacteria isolated from tree barks in Thailand.</title>
        <authorList>
            <person name="Thamacharoensuk T."/>
            <person name="Kitahara M."/>
            <person name="Ohkuma M."/>
            <person name="Thongchul N."/>
            <person name="Tanasupawat S."/>
        </authorList>
    </citation>
    <scope>NUCLEOTIDE SEQUENCE [LARGE SCALE GENOMIC DNA]</scope>
    <source>
        <strain evidence="9 10">BK92</strain>
    </source>
</reference>
<dbReference type="PANTHER" id="PTHR23513:SF6">
    <property type="entry name" value="MAJOR FACILITATOR SUPERFAMILY ASSOCIATED DOMAIN-CONTAINING PROTEIN"/>
    <property type="match status" value="1"/>
</dbReference>
<evidence type="ECO:0000256" key="6">
    <source>
        <dbReference type="ARBA" id="ARBA00023136"/>
    </source>
</evidence>
<dbReference type="GO" id="GO:0022857">
    <property type="term" value="F:transmembrane transporter activity"/>
    <property type="evidence" value="ECO:0007669"/>
    <property type="project" value="InterPro"/>
</dbReference>
<feature type="transmembrane region" description="Helical" evidence="7">
    <location>
        <begin position="126"/>
        <end position="148"/>
    </location>
</feature>
<dbReference type="Gene3D" id="1.20.1250.20">
    <property type="entry name" value="MFS general substrate transporter like domains"/>
    <property type="match status" value="1"/>
</dbReference>
<evidence type="ECO:0000259" key="8">
    <source>
        <dbReference type="PROSITE" id="PS50850"/>
    </source>
</evidence>
<evidence type="ECO:0000256" key="5">
    <source>
        <dbReference type="ARBA" id="ARBA00022989"/>
    </source>
</evidence>
<dbReference type="SUPFAM" id="SSF103473">
    <property type="entry name" value="MFS general substrate transporter"/>
    <property type="match status" value="1"/>
</dbReference>
<keyword evidence="10" id="KW-1185">Reference proteome</keyword>
<evidence type="ECO:0000256" key="2">
    <source>
        <dbReference type="ARBA" id="ARBA00022448"/>
    </source>
</evidence>